<dbReference type="InterPro" id="IPR004100">
    <property type="entry name" value="ATPase_F1/V1/A1_a/bsu_N"/>
</dbReference>
<name>A0A1F5V095_FRAXR</name>
<dbReference type="NCBIfam" id="NF003235">
    <property type="entry name" value="PRK04196.1"/>
    <property type="match status" value="1"/>
</dbReference>
<dbReference type="Pfam" id="PF22919">
    <property type="entry name" value="ATP-synt_VA_C"/>
    <property type="match status" value="1"/>
</dbReference>
<gene>
    <name evidence="4" type="primary">atpB</name>
    <name evidence="8" type="ORF">A2Z21_02600</name>
</gene>
<dbReference type="CDD" id="cd18118">
    <property type="entry name" value="ATP-synt_V_A-type_beta_N"/>
    <property type="match status" value="1"/>
</dbReference>
<dbReference type="CDD" id="cd18112">
    <property type="entry name" value="ATP-synt_V_A-type_beta_C"/>
    <property type="match status" value="1"/>
</dbReference>
<comment type="similarity">
    <text evidence="1 4">Belongs to the ATPase alpha/beta chains family.</text>
</comment>
<evidence type="ECO:0000259" key="7">
    <source>
        <dbReference type="Pfam" id="PF22919"/>
    </source>
</evidence>
<dbReference type="Proteomes" id="UP000179157">
    <property type="component" value="Unassembled WGS sequence"/>
</dbReference>
<dbReference type="CDD" id="cd01135">
    <property type="entry name" value="V_A-ATPase_B"/>
    <property type="match status" value="1"/>
</dbReference>
<dbReference type="PANTHER" id="PTHR43389">
    <property type="entry name" value="V-TYPE PROTON ATPASE SUBUNIT B"/>
    <property type="match status" value="1"/>
</dbReference>
<evidence type="ECO:0000256" key="1">
    <source>
        <dbReference type="ARBA" id="ARBA00008936"/>
    </source>
</evidence>
<dbReference type="Pfam" id="PF02874">
    <property type="entry name" value="ATP-synt_ab_N"/>
    <property type="match status" value="1"/>
</dbReference>
<evidence type="ECO:0000259" key="5">
    <source>
        <dbReference type="Pfam" id="PF00006"/>
    </source>
</evidence>
<evidence type="ECO:0000313" key="9">
    <source>
        <dbReference type="Proteomes" id="UP000179157"/>
    </source>
</evidence>
<keyword evidence="4" id="KW-0375">Hydrogen ion transport</keyword>
<sequence length="467" mass="51900">MTTELYAKAHRKIQDIKGPLVFMSPVADVKYGERVVIVNSQGRKKSGQVLEVGEKAIVIQVFEGSDGLDRKSTAVFFTGDIVKLGLSDDMLGRVFDGSGNPRDGLGEVYPEVERPITGSPLNPVCRQQPKAWIETGISSIDMLFTLVKGQKLPIWGGPGLPLNAVTMQIARQVIRQSGEELVVVFAGMGITSREYNYFYKEFQDSGALASSVLFLNLADDATIERILTPRLALTTAEYFAFDKGRDVLVILTDLLNYANALREISSAREEIPGRRGYPGYLYTDLSTIYERAGIIKGQKGSITQMPIVTMPNDDITHPVIDLTGYITEGQILLSRALDRAGFYPPIDVMPSLSRLMNLGIGEEKTREDHRQLADQLYALYAQGKELEKLTAIIGSEGLGTFEKRVLKFTRRFEDEFINQGTQPRSLKESLDLGWDLLAEAPRGELRRVEDKHVEKYMPKREGVGAEA</sequence>
<dbReference type="InterPro" id="IPR020003">
    <property type="entry name" value="ATPase_a/bsu_AS"/>
</dbReference>
<evidence type="ECO:0000313" key="8">
    <source>
        <dbReference type="EMBL" id="OGF56826.1"/>
    </source>
</evidence>
<dbReference type="PANTHER" id="PTHR43389:SF4">
    <property type="entry name" value="V-TYPE PROTON ATPASE SUBUNIT B"/>
    <property type="match status" value="1"/>
</dbReference>
<proteinExistence type="inferred from homology"/>
<dbReference type="PROSITE" id="PS00152">
    <property type="entry name" value="ATPASE_ALPHA_BETA"/>
    <property type="match status" value="1"/>
</dbReference>
<accession>A0A1F5V095</accession>
<dbReference type="InterPro" id="IPR022879">
    <property type="entry name" value="V-ATPase_su_B/beta"/>
</dbReference>
<keyword evidence="3 4" id="KW-0406">Ion transport</keyword>
<dbReference type="HAMAP" id="MF_00310">
    <property type="entry name" value="ATP_synth_B_arch"/>
    <property type="match status" value="1"/>
</dbReference>
<dbReference type="GO" id="GO:0042777">
    <property type="term" value="P:proton motive force-driven plasma membrane ATP synthesis"/>
    <property type="evidence" value="ECO:0007669"/>
    <property type="project" value="UniProtKB-UniRule"/>
</dbReference>
<dbReference type="Pfam" id="PF00006">
    <property type="entry name" value="ATP-synt_ab"/>
    <property type="match status" value="1"/>
</dbReference>
<dbReference type="SUPFAM" id="SSF52540">
    <property type="entry name" value="P-loop containing nucleoside triphosphate hydrolases"/>
    <property type="match status" value="1"/>
</dbReference>
<feature type="domain" description="ATPase F1/V1/A1 complex alpha/beta subunit N-terminal" evidence="6">
    <location>
        <begin position="14"/>
        <end position="79"/>
    </location>
</feature>
<dbReference type="InterPro" id="IPR027417">
    <property type="entry name" value="P-loop_NTPase"/>
</dbReference>
<evidence type="ECO:0000256" key="4">
    <source>
        <dbReference type="HAMAP-Rule" id="MF_00310"/>
    </source>
</evidence>
<comment type="caution">
    <text evidence="8">The sequence shown here is derived from an EMBL/GenBank/DDBJ whole genome shotgun (WGS) entry which is preliminary data.</text>
</comment>
<dbReference type="EMBL" id="MFGX01000025">
    <property type="protein sequence ID" value="OGF56826.1"/>
    <property type="molecule type" value="Genomic_DNA"/>
</dbReference>
<dbReference type="InterPro" id="IPR000194">
    <property type="entry name" value="ATPase_F1/V1/A1_a/bsu_nucl-bd"/>
</dbReference>
<keyword evidence="2 4" id="KW-0813">Transport</keyword>
<dbReference type="AlphaFoldDB" id="A0A1F5V095"/>
<evidence type="ECO:0000256" key="2">
    <source>
        <dbReference type="ARBA" id="ARBA00022448"/>
    </source>
</evidence>
<organism evidence="8 9">
    <name type="scientific">Fraserbacteria sp. (strain RBG_16_55_9)</name>
    <dbReference type="NCBI Taxonomy" id="1817864"/>
    <lineage>
        <taxon>Bacteria</taxon>
        <taxon>Candidatus Fraseribacteriota</taxon>
    </lineage>
</organism>
<reference evidence="8 9" key="1">
    <citation type="journal article" date="2016" name="Nat. Commun.">
        <title>Thousands of microbial genomes shed light on interconnected biogeochemical processes in an aquifer system.</title>
        <authorList>
            <person name="Anantharaman K."/>
            <person name="Brown C.T."/>
            <person name="Hug L.A."/>
            <person name="Sharon I."/>
            <person name="Castelle C.J."/>
            <person name="Probst A.J."/>
            <person name="Thomas B.C."/>
            <person name="Singh A."/>
            <person name="Wilkins M.J."/>
            <person name="Karaoz U."/>
            <person name="Brodie E.L."/>
            <person name="Williams K.H."/>
            <person name="Hubbard S.S."/>
            <person name="Banfield J.F."/>
        </authorList>
    </citation>
    <scope>NUCLEOTIDE SEQUENCE [LARGE SCALE GENOMIC DNA]</scope>
    <source>
        <strain evidence="9">RBG_16_55_9</strain>
    </source>
</reference>
<comment type="function">
    <text evidence="4">Produces ATP from ADP in the presence of a proton gradient across the membrane. The V-type beta chain is a regulatory subunit.</text>
</comment>
<dbReference type="InterPro" id="IPR055190">
    <property type="entry name" value="ATP-synt_VA_C"/>
</dbReference>
<evidence type="ECO:0000259" key="6">
    <source>
        <dbReference type="Pfam" id="PF02874"/>
    </source>
</evidence>
<dbReference type="SUPFAM" id="SSF47917">
    <property type="entry name" value="C-terminal domain of alpha and beta subunits of F1 ATP synthase"/>
    <property type="match status" value="1"/>
</dbReference>
<dbReference type="STRING" id="1817864.A2Z21_02600"/>
<dbReference type="GO" id="GO:0005524">
    <property type="term" value="F:ATP binding"/>
    <property type="evidence" value="ECO:0007669"/>
    <property type="project" value="UniProtKB-UniRule"/>
</dbReference>
<keyword evidence="4" id="KW-0066">ATP synthesis</keyword>
<feature type="domain" description="ATPase F1/V1/A1 complex alpha/beta subunit nucleotide-binding" evidence="5">
    <location>
        <begin position="136"/>
        <end position="353"/>
    </location>
</feature>
<evidence type="ECO:0000256" key="3">
    <source>
        <dbReference type="ARBA" id="ARBA00023065"/>
    </source>
</evidence>
<dbReference type="GO" id="GO:0046933">
    <property type="term" value="F:proton-transporting ATP synthase activity, rotational mechanism"/>
    <property type="evidence" value="ECO:0007669"/>
    <property type="project" value="UniProtKB-UniRule"/>
</dbReference>
<protein>
    <recommendedName>
        <fullName evidence="4">V-type ATP synthase beta chain</fullName>
    </recommendedName>
    <alternativeName>
        <fullName evidence="4">V-ATPase subunit B</fullName>
    </alternativeName>
</protein>
<dbReference type="Gene3D" id="3.40.50.12240">
    <property type="match status" value="1"/>
</dbReference>
<feature type="domain" description="ATP synthase A/B type C-terminal" evidence="7">
    <location>
        <begin position="359"/>
        <end position="456"/>
    </location>
</feature>